<dbReference type="PROSITE" id="PS50088">
    <property type="entry name" value="ANK_REPEAT"/>
    <property type="match status" value="3"/>
</dbReference>
<dbReference type="PROSITE" id="PS51257">
    <property type="entry name" value="PROKAR_LIPOPROTEIN"/>
    <property type="match status" value="1"/>
</dbReference>
<evidence type="ECO:0000313" key="10">
    <source>
        <dbReference type="Proteomes" id="UP000289193"/>
    </source>
</evidence>
<dbReference type="Proteomes" id="UP000253850">
    <property type="component" value="Chromosome"/>
</dbReference>
<evidence type="ECO:0000256" key="3">
    <source>
        <dbReference type="PROSITE-ProRule" id="PRU00023"/>
    </source>
</evidence>
<sequence length="444" mass="50950">MKSLLSSLVVLLLVFTGCSSKQDSDITKIDNKNNEEKVSNSDSDFISELALHDAIRAKDIEIVKDLISHGVEIDKKDLYGYTPLHLAVRFGLYDIVDLLISKGANVNNVDDYEDTPLLDSTRNSTNDISRLLLCNGANSNVMDKHDMKPIHNASKNNDLYIVEMIQNKSIINMCEKLDITLDSYSQKDNKICGKIEKGIAKNIKVTITDENSESLKPHEEVEAQIILDTYCAQLSKEISENNPYIVTVIGTNSIDKDIESSSLEKIKIKEVKQEVFIEGLYEDLVKEFQNDFDTWNAELDKQGLVFRFKKQEVLFANGSSEVKQAFKDILDEFFPRYIKVIEKYKDEILDIRVEGHTSSSYGVIKDEQVKYNKNKELSENRAKKVYDYTVNNIVNSQEEIDKEWLNKIYSYHGMSYDDLILNELGEEDEVQSRRVEFRINKKIN</sequence>
<evidence type="ECO:0000313" key="8">
    <source>
        <dbReference type="EMBL" id="RXK10018.1"/>
    </source>
</evidence>
<dbReference type="RefSeq" id="WP_114840165.1">
    <property type="nucleotide sequence ID" value="NZ_CP031217.1"/>
</dbReference>
<dbReference type="Pfam" id="PF12796">
    <property type="entry name" value="Ank_2"/>
    <property type="match status" value="1"/>
</dbReference>
<keyword evidence="2 3" id="KW-0040">ANK repeat</keyword>
<feature type="repeat" description="ANK" evidence="3">
    <location>
        <begin position="46"/>
        <end position="78"/>
    </location>
</feature>
<evidence type="ECO:0000256" key="4">
    <source>
        <dbReference type="PROSITE-ProRule" id="PRU00473"/>
    </source>
</evidence>
<dbReference type="KEGG" id="hbv:ABIV_2405"/>
<dbReference type="PROSITE" id="PS50297">
    <property type="entry name" value="ANK_REP_REGION"/>
    <property type="match status" value="2"/>
</dbReference>
<feature type="chain" id="PRO_5044718490" evidence="5">
    <location>
        <begin position="22"/>
        <end position="444"/>
    </location>
</feature>
<dbReference type="InterPro" id="IPR036770">
    <property type="entry name" value="Ankyrin_rpt-contain_sf"/>
</dbReference>
<evidence type="ECO:0000256" key="1">
    <source>
        <dbReference type="ARBA" id="ARBA00022737"/>
    </source>
</evidence>
<dbReference type="Gene3D" id="1.25.40.20">
    <property type="entry name" value="Ankyrin repeat-containing domain"/>
    <property type="match status" value="1"/>
</dbReference>
<keyword evidence="10" id="KW-1185">Reference proteome</keyword>
<dbReference type="SUPFAM" id="SSF48403">
    <property type="entry name" value="Ankyrin repeat"/>
    <property type="match status" value="1"/>
</dbReference>
<feature type="domain" description="OmpA-like" evidence="6">
    <location>
        <begin position="302"/>
        <end position="443"/>
    </location>
</feature>
<dbReference type="Gene3D" id="3.30.1330.60">
    <property type="entry name" value="OmpA-like domain"/>
    <property type="match status" value="1"/>
</dbReference>
<dbReference type="InterPro" id="IPR036737">
    <property type="entry name" value="OmpA-like_sf"/>
</dbReference>
<dbReference type="SMART" id="SM00248">
    <property type="entry name" value="ANK"/>
    <property type="match status" value="4"/>
</dbReference>
<dbReference type="PANTHER" id="PTHR24171">
    <property type="entry name" value="ANKYRIN REPEAT DOMAIN-CONTAINING PROTEIN 39-RELATED"/>
    <property type="match status" value="1"/>
</dbReference>
<keyword evidence="4" id="KW-0472">Membrane</keyword>
<dbReference type="EMBL" id="CP031217">
    <property type="protein sequence ID" value="AXH13379.1"/>
    <property type="molecule type" value="Genomic_DNA"/>
</dbReference>
<protein>
    <submittedName>
        <fullName evidence="7">Ankyrin domain-containing protein (OmpA domain)</fullName>
    </submittedName>
</protein>
<dbReference type="GO" id="GO:0004842">
    <property type="term" value="F:ubiquitin-protein transferase activity"/>
    <property type="evidence" value="ECO:0007669"/>
    <property type="project" value="TreeGrafter"/>
</dbReference>
<dbReference type="GO" id="GO:0016020">
    <property type="term" value="C:membrane"/>
    <property type="evidence" value="ECO:0007669"/>
    <property type="project" value="UniProtKB-UniRule"/>
</dbReference>
<name>A0AAX2A9K6_9BACT</name>
<dbReference type="EMBL" id="PDKM01000003">
    <property type="protein sequence ID" value="RXK10018.1"/>
    <property type="molecule type" value="Genomic_DNA"/>
</dbReference>
<dbReference type="Proteomes" id="UP000289193">
    <property type="component" value="Unassembled WGS sequence"/>
</dbReference>
<feature type="signal peptide" evidence="5">
    <location>
        <begin position="1"/>
        <end position="21"/>
    </location>
</feature>
<proteinExistence type="predicted"/>
<evidence type="ECO:0000259" key="6">
    <source>
        <dbReference type="PROSITE" id="PS51123"/>
    </source>
</evidence>
<keyword evidence="1" id="KW-0677">Repeat</keyword>
<accession>A0AAX2A9K6</accession>
<feature type="repeat" description="ANK" evidence="3">
    <location>
        <begin position="112"/>
        <end position="144"/>
    </location>
</feature>
<gene>
    <name evidence="7" type="ORF">ABIV_2405</name>
    <name evidence="8" type="ORF">CRV05_06475</name>
</gene>
<dbReference type="InterPro" id="IPR002110">
    <property type="entry name" value="Ankyrin_rpt"/>
</dbReference>
<evidence type="ECO:0000256" key="2">
    <source>
        <dbReference type="ARBA" id="ARBA00023043"/>
    </source>
</evidence>
<feature type="repeat" description="ANK" evidence="3">
    <location>
        <begin position="79"/>
        <end position="111"/>
    </location>
</feature>
<dbReference type="SUPFAM" id="SSF103088">
    <property type="entry name" value="OmpA-like"/>
    <property type="match status" value="1"/>
</dbReference>
<dbReference type="Pfam" id="PF00691">
    <property type="entry name" value="OmpA"/>
    <property type="match status" value="1"/>
</dbReference>
<dbReference type="InterPro" id="IPR006665">
    <property type="entry name" value="OmpA-like"/>
</dbReference>
<dbReference type="AlphaFoldDB" id="A0AAX2A9K6"/>
<organism evidence="8 10">
    <name type="scientific">Halarcobacter bivalviorum</name>
    <dbReference type="NCBI Taxonomy" id="663364"/>
    <lineage>
        <taxon>Bacteria</taxon>
        <taxon>Pseudomonadati</taxon>
        <taxon>Campylobacterota</taxon>
        <taxon>Epsilonproteobacteria</taxon>
        <taxon>Campylobacterales</taxon>
        <taxon>Arcobacteraceae</taxon>
        <taxon>Halarcobacter</taxon>
    </lineage>
</organism>
<dbReference type="PROSITE" id="PS51123">
    <property type="entry name" value="OMPA_2"/>
    <property type="match status" value="1"/>
</dbReference>
<dbReference type="PANTHER" id="PTHR24171:SF8">
    <property type="entry name" value="BRCA1-ASSOCIATED RING DOMAIN PROTEIN 1"/>
    <property type="match status" value="1"/>
</dbReference>
<reference evidence="7 9" key="2">
    <citation type="submission" date="2018-07" db="EMBL/GenBank/DDBJ databases">
        <title>Complete genome of the Arcobacter bivalviorum type strain LMG 26154.</title>
        <authorList>
            <person name="Miller W.G."/>
            <person name="Yee E."/>
            <person name="Bono J.L."/>
        </authorList>
    </citation>
    <scope>NUCLEOTIDE SEQUENCE [LARGE SCALE GENOMIC DNA]</scope>
    <source>
        <strain evidence="7 9">LMG 26154</strain>
    </source>
</reference>
<dbReference type="GO" id="GO:0085020">
    <property type="term" value="P:protein K6-linked ubiquitination"/>
    <property type="evidence" value="ECO:0007669"/>
    <property type="project" value="TreeGrafter"/>
</dbReference>
<keyword evidence="5" id="KW-0732">Signal</keyword>
<evidence type="ECO:0000313" key="7">
    <source>
        <dbReference type="EMBL" id="AXH13379.1"/>
    </source>
</evidence>
<reference evidence="8 10" key="1">
    <citation type="submission" date="2017-10" db="EMBL/GenBank/DDBJ databases">
        <title>Genomics of the genus Arcobacter.</title>
        <authorList>
            <person name="Perez-Cataluna A."/>
            <person name="Figueras M.J."/>
        </authorList>
    </citation>
    <scope>NUCLEOTIDE SEQUENCE [LARGE SCALE GENOMIC DNA]</scope>
    <source>
        <strain evidence="8 10">CECT 7835</strain>
    </source>
</reference>
<evidence type="ECO:0000313" key="9">
    <source>
        <dbReference type="Proteomes" id="UP000253850"/>
    </source>
</evidence>
<evidence type="ECO:0000256" key="5">
    <source>
        <dbReference type="SAM" id="SignalP"/>
    </source>
</evidence>